<protein>
    <submittedName>
        <fullName evidence="1">Uncharacterized protein</fullName>
    </submittedName>
</protein>
<dbReference type="AlphaFoldDB" id="A0A8E2E474"/>
<keyword evidence="2" id="KW-1185">Reference proteome</keyword>
<evidence type="ECO:0000313" key="1">
    <source>
        <dbReference type="EMBL" id="OCK76901.1"/>
    </source>
</evidence>
<dbReference type="PANTHER" id="PTHR37490">
    <property type="entry name" value="EXPRESSED PROTEIN"/>
    <property type="match status" value="1"/>
</dbReference>
<evidence type="ECO:0000313" key="2">
    <source>
        <dbReference type="Proteomes" id="UP000250266"/>
    </source>
</evidence>
<dbReference type="Proteomes" id="UP000250266">
    <property type="component" value="Unassembled WGS sequence"/>
</dbReference>
<dbReference type="Pfam" id="PF11913">
    <property type="entry name" value="DUF3431"/>
    <property type="match status" value="1"/>
</dbReference>
<dbReference type="OrthoDB" id="426718at2759"/>
<reference evidence="1 2" key="1">
    <citation type="journal article" date="2016" name="Nat. Commun.">
        <title>Ectomycorrhizal ecology is imprinted in the genome of the dominant symbiotic fungus Cenococcum geophilum.</title>
        <authorList>
            <consortium name="DOE Joint Genome Institute"/>
            <person name="Peter M."/>
            <person name="Kohler A."/>
            <person name="Ohm R.A."/>
            <person name="Kuo A."/>
            <person name="Krutzmann J."/>
            <person name="Morin E."/>
            <person name="Arend M."/>
            <person name="Barry K.W."/>
            <person name="Binder M."/>
            <person name="Choi C."/>
            <person name="Clum A."/>
            <person name="Copeland A."/>
            <person name="Grisel N."/>
            <person name="Haridas S."/>
            <person name="Kipfer T."/>
            <person name="LaButti K."/>
            <person name="Lindquist E."/>
            <person name="Lipzen A."/>
            <person name="Maire R."/>
            <person name="Meier B."/>
            <person name="Mihaltcheva S."/>
            <person name="Molinier V."/>
            <person name="Murat C."/>
            <person name="Poggeler S."/>
            <person name="Quandt C.A."/>
            <person name="Sperisen C."/>
            <person name="Tritt A."/>
            <person name="Tisserant E."/>
            <person name="Crous P.W."/>
            <person name="Henrissat B."/>
            <person name="Nehls U."/>
            <person name="Egli S."/>
            <person name="Spatafora J.W."/>
            <person name="Grigoriev I.V."/>
            <person name="Martin F.M."/>
        </authorList>
    </citation>
    <scope>NUCLEOTIDE SEQUENCE [LARGE SCALE GENOMIC DNA]</scope>
    <source>
        <strain evidence="1 2">CBS 459.81</strain>
    </source>
</reference>
<sequence>MKTLRPEIEPEPAATEALLDIALETSPAIAPDKILVVARLSWEDTNWVEENFPDWQTAIYTVNDPNAAFHTSMNKGREANAYLTYVIDNYFNLPSTILFLHSHRKHDHGSRDVADFNFDNVAAIKALKIDFIQRTGYANLRCILSPGCPAEIQPFRPIEELDPLRPQERVMVGAWAELFGNDDVPKVIATPCCAQFAVSRDQVMKRSKDEYERFLKWLLDTPLDDFTSGRVFEYLWHIIFGREPVYCPDMEQCYRDVYGMSPPSFNGEEINASSDTP</sequence>
<dbReference type="PANTHER" id="PTHR37490:SF2">
    <property type="match status" value="1"/>
</dbReference>
<accession>A0A8E2E474</accession>
<dbReference type="InterPro" id="IPR021838">
    <property type="entry name" value="DUF3431"/>
</dbReference>
<organism evidence="1 2">
    <name type="scientific">Lepidopterella palustris CBS 459.81</name>
    <dbReference type="NCBI Taxonomy" id="1314670"/>
    <lineage>
        <taxon>Eukaryota</taxon>
        <taxon>Fungi</taxon>
        <taxon>Dikarya</taxon>
        <taxon>Ascomycota</taxon>
        <taxon>Pezizomycotina</taxon>
        <taxon>Dothideomycetes</taxon>
        <taxon>Pleosporomycetidae</taxon>
        <taxon>Mytilinidiales</taxon>
        <taxon>Argynnaceae</taxon>
        <taxon>Lepidopterella</taxon>
    </lineage>
</organism>
<gene>
    <name evidence="1" type="ORF">K432DRAFT_334853</name>
</gene>
<proteinExistence type="predicted"/>
<dbReference type="EMBL" id="KV745169">
    <property type="protein sequence ID" value="OCK76901.1"/>
    <property type="molecule type" value="Genomic_DNA"/>
</dbReference>
<name>A0A8E2E474_9PEZI</name>